<gene>
    <name evidence="2" type="ORF">C7212DRAFT_24312</name>
</gene>
<feature type="signal peptide" evidence="1">
    <location>
        <begin position="1"/>
        <end position="22"/>
    </location>
</feature>
<dbReference type="Proteomes" id="UP000246991">
    <property type="component" value="Unassembled WGS sequence"/>
</dbReference>
<dbReference type="EMBL" id="PYWC01000098">
    <property type="protein sequence ID" value="PWW72642.1"/>
    <property type="molecule type" value="Genomic_DNA"/>
</dbReference>
<reference evidence="2 3" key="1">
    <citation type="submission" date="2018-03" db="EMBL/GenBank/DDBJ databases">
        <title>Genomes of Pezizomycetes fungi and the evolution of truffles.</title>
        <authorList>
            <person name="Murat C."/>
            <person name="Payen T."/>
            <person name="Noel B."/>
            <person name="Kuo A."/>
            <person name="Martin F.M."/>
        </authorList>
    </citation>
    <scope>NUCLEOTIDE SEQUENCE [LARGE SCALE GENOMIC DNA]</scope>
    <source>
        <strain evidence="2">091103-1</strain>
    </source>
</reference>
<proteinExistence type="predicted"/>
<comment type="caution">
    <text evidence="2">The sequence shown here is derived from an EMBL/GenBank/DDBJ whole genome shotgun (WGS) entry which is preliminary data.</text>
</comment>
<dbReference type="OrthoDB" id="1621678at2759"/>
<evidence type="ECO:0000313" key="2">
    <source>
        <dbReference type="EMBL" id="PWW72642.1"/>
    </source>
</evidence>
<keyword evidence="1" id="KW-0732">Signal</keyword>
<keyword evidence="3" id="KW-1185">Reference proteome</keyword>
<sequence length="54" mass="5316">AGCGVGPIVLIAACVAWMFKSALDAGAHGIIAPLISAGEGAETAENYAKFPPMG</sequence>
<dbReference type="InterPro" id="IPR040442">
    <property type="entry name" value="Pyrv_kinase-like_dom_sf"/>
</dbReference>
<name>A0A317SDT2_9PEZI</name>
<dbReference type="STRING" id="42249.A0A317SDT2"/>
<organism evidence="2 3">
    <name type="scientific">Tuber magnatum</name>
    <name type="common">white Piedmont truffle</name>
    <dbReference type="NCBI Taxonomy" id="42249"/>
    <lineage>
        <taxon>Eukaryota</taxon>
        <taxon>Fungi</taxon>
        <taxon>Dikarya</taxon>
        <taxon>Ascomycota</taxon>
        <taxon>Pezizomycotina</taxon>
        <taxon>Pezizomycetes</taxon>
        <taxon>Pezizales</taxon>
        <taxon>Tuberaceae</taxon>
        <taxon>Tuber</taxon>
    </lineage>
</organism>
<evidence type="ECO:0000256" key="1">
    <source>
        <dbReference type="SAM" id="SignalP"/>
    </source>
</evidence>
<protein>
    <submittedName>
        <fullName evidence="2">Uncharacterized protein</fullName>
    </submittedName>
</protein>
<feature type="non-terminal residue" evidence="2">
    <location>
        <position position="54"/>
    </location>
</feature>
<evidence type="ECO:0000313" key="3">
    <source>
        <dbReference type="Proteomes" id="UP000246991"/>
    </source>
</evidence>
<feature type="chain" id="PRO_5016259745" evidence="1">
    <location>
        <begin position="23"/>
        <end position="54"/>
    </location>
</feature>
<dbReference type="SUPFAM" id="SSF51621">
    <property type="entry name" value="Phosphoenolpyruvate/pyruvate domain"/>
    <property type="match status" value="1"/>
</dbReference>
<dbReference type="InterPro" id="IPR015813">
    <property type="entry name" value="Pyrv/PenolPyrv_kinase-like_dom"/>
</dbReference>
<dbReference type="GO" id="GO:0003824">
    <property type="term" value="F:catalytic activity"/>
    <property type="evidence" value="ECO:0007669"/>
    <property type="project" value="InterPro"/>
</dbReference>
<feature type="non-terminal residue" evidence="2">
    <location>
        <position position="1"/>
    </location>
</feature>
<dbReference type="Gene3D" id="3.20.20.60">
    <property type="entry name" value="Phosphoenolpyruvate-binding domains"/>
    <property type="match status" value="1"/>
</dbReference>
<accession>A0A317SDT2</accession>
<dbReference type="AlphaFoldDB" id="A0A317SDT2"/>